<protein>
    <recommendedName>
        <fullName evidence="6">Ankyrin repeat domain 33Bb</fullName>
    </recommendedName>
</protein>
<gene>
    <name evidence="4" type="ORF">ANANG_G00172360</name>
</gene>
<comment type="caution">
    <text evidence="4">The sequence shown here is derived from an EMBL/GenBank/DDBJ whole genome shotgun (WGS) entry which is preliminary data.</text>
</comment>
<keyword evidence="1" id="KW-0677">Repeat</keyword>
<dbReference type="SMART" id="SM00248">
    <property type="entry name" value="ANK"/>
    <property type="match status" value="3"/>
</dbReference>
<accession>A0A9D3M3Q0</accession>
<feature type="region of interest" description="Disordered" evidence="3">
    <location>
        <begin position="1"/>
        <end position="50"/>
    </location>
</feature>
<dbReference type="EMBL" id="JAFIRN010000009">
    <property type="protein sequence ID" value="KAG5841940.1"/>
    <property type="molecule type" value="Genomic_DNA"/>
</dbReference>
<dbReference type="AlphaFoldDB" id="A0A9D3M3Q0"/>
<dbReference type="PANTHER" id="PTHR24173:SF1">
    <property type="entry name" value="ANKYRIN REPEAT DOMAIN-CONTAINING PROTEIN 33B"/>
    <property type="match status" value="1"/>
</dbReference>
<reference evidence="4" key="1">
    <citation type="submission" date="2021-01" db="EMBL/GenBank/DDBJ databases">
        <title>A chromosome-scale assembly of European eel, Anguilla anguilla.</title>
        <authorList>
            <person name="Henkel C."/>
            <person name="Jong-Raadsen S.A."/>
            <person name="Dufour S."/>
            <person name="Weltzien F.-A."/>
            <person name="Palstra A.P."/>
            <person name="Pelster B."/>
            <person name="Spaink H.P."/>
            <person name="Van Den Thillart G.E."/>
            <person name="Jansen H."/>
            <person name="Zahm M."/>
            <person name="Klopp C."/>
            <person name="Cedric C."/>
            <person name="Louis A."/>
            <person name="Berthelot C."/>
            <person name="Parey E."/>
            <person name="Roest Crollius H."/>
            <person name="Montfort J."/>
            <person name="Robinson-Rechavi M."/>
            <person name="Bucao C."/>
            <person name="Bouchez O."/>
            <person name="Gislard M."/>
            <person name="Lluch J."/>
            <person name="Milhes M."/>
            <person name="Lampietro C."/>
            <person name="Lopez Roques C."/>
            <person name="Donnadieu C."/>
            <person name="Braasch I."/>
            <person name="Desvignes T."/>
            <person name="Postlethwait J."/>
            <person name="Bobe J."/>
            <person name="Guiguen Y."/>
            <person name="Dirks R."/>
        </authorList>
    </citation>
    <scope>NUCLEOTIDE SEQUENCE</scope>
    <source>
        <strain evidence="4">Tag_6206</strain>
        <tissue evidence="4">Liver</tissue>
    </source>
</reference>
<dbReference type="Pfam" id="PF12796">
    <property type="entry name" value="Ank_2"/>
    <property type="match status" value="1"/>
</dbReference>
<evidence type="ECO:0008006" key="6">
    <source>
        <dbReference type="Google" id="ProtNLM"/>
    </source>
</evidence>
<evidence type="ECO:0000256" key="1">
    <source>
        <dbReference type="ARBA" id="ARBA00022737"/>
    </source>
</evidence>
<dbReference type="SUPFAM" id="SSF48403">
    <property type="entry name" value="Ankyrin repeat"/>
    <property type="match status" value="1"/>
</dbReference>
<keyword evidence="5" id="KW-1185">Reference proteome</keyword>
<dbReference type="InterPro" id="IPR002110">
    <property type="entry name" value="Ankyrin_rpt"/>
</dbReference>
<dbReference type="Gene3D" id="1.25.40.20">
    <property type="entry name" value="Ankyrin repeat-containing domain"/>
    <property type="match status" value="1"/>
</dbReference>
<evidence type="ECO:0000256" key="2">
    <source>
        <dbReference type="ARBA" id="ARBA00023043"/>
    </source>
</evidence>
<dbReference type="PANTHER" id="PTHR24173">
    <property type="entry name" value="ANKYRIN REPEAT CONTAINING"/>
    <property type="match status" value="1"/>
</dbReference>
<feature type="compositionally biased region" description="Polar residues" evidence="3">
    <location>
        <begin position="12"/>
        <end position="26"/>
    </location>
</feature>
<evidence type="ECO:0000313" key="4">
    <source>
        <dbReference type="EMBL" id="KAG5841940.1"/>
    </source>
</evidence>
<sequence>MVLIMDDGGGSSSVKLNQVQPESNIKSGAEEHDEYLGSCDAGYDDDDDDDYDDVYQEFEEYEDFSELPDGRSIASDDSFYPPDDNLAYVRSPSPESPAPLTFFQACCNNNAIIVKIMIRQGVTEEEVKETDKNKRTGLIVACYQGYVDVVIALAQCPYVDINWQDNEGNTALITAAQAGHAMITGYLLSYFPGLDIERRNCHGFTALMKAAMQGRSACVRALMLTGTSRALALSLSLTRSLYVSRPPRGDVDARDYGRKLTSREWAQFTGRHETARLMLRLLAQPCAEQFCDSYRPVWPPLARLVAEAREPRGCGRKLSEKLCGAFSFTLSLKTDPQEDGVLDHMVRMTTGLASPFVAVACRTVCPAAPCVGKRRPAVQEILRRQRVEQLRAPAASAWTPTSGSSRTPA</sequence>
<evidence type="ECO:0000256" key="3">
    <source>
        <dbReference type="SAM" id="MobiDB-lite"/>
    </source>
</evidence>
<evidence type="ECO:0000313" key="5">
    <source>
        <dbReference type="Proteomes" id="UP001044222"/>
    </source>
</evidence>
<keyword evidence="2" id="KW-0040">ANK repeat</keyword>
<name>A0A9D3M3Q0_ANGAN</name>
<organism evidence="4 5">
    <name type="scientific">Anguilla anguilla</name>
    <name type="common">European freshwater eel</name>
    <name type="synonym">Muraena anguilla</name>
    <dbReference type="NCBI Taxonomy" id="7936"/>
    <lineage>
        <taxon>Eukaryota</taxon>
        <taxon>Metazoa</taxon>
        <taxon>Chordata</taxon>
        <taxon>Craniata</taxon>
        <taxon>Vertebrata</taxon>
        <taxon>Euteleostomi</taxon>
        <taxon>Actinopterygii</taxon>
        <taxon>Neopterygii</taxon>
        <taxon>Teleostei</taxon>
        <taxon>Anguilliformes</taxon>
        <taxon>Anguillidae</taxon>
        <taxon>Anguilla</taxon>
    </lineage>
</organism>
<proteinExistence type="predicted"/>
<dbReference type="InterPro" id="IPR036770">
    <property type="entry name" value="Ankyrin_rpt-contain_sf"/>
</dbReference>
<dbReference type="Proteomes" id="UP001044222">
    <property type="component" value="Chromosome 9"/>
</dbReference>